<dbReference type="KEGG" id="taqu:KDW03_05200"/>
<proteinExistence type="predicted"/>
<protein>
    <recommendedName>
        <fullName evidence="4">Lipoprotein</fullName>
    </recommendedName>
</protein>
<accession>A0AAX3BFV8</accession>
<dbReference type="Proteomes" id="UP001056539">
    <property type="component" value="Chromosome"/>
</dbReference>
<keyword evidence="1" id="KW-0732">Signal</keyword>
<feature type="signal peptide" evidence="1">
    <location>
        <begin position="1"/>
        <end position="20"/>
    </location>
</feature>
<dbReference type="PROSITE" id="PS51257">
    <property type="entry name" value="PROKAR_LIPOPROTEIN"/>
    <property type="match status" value="1"/>
</dbReference>
<gene>
    <name evidence="2" type="ORF">KDW03_05200</name>
</gene>
<dbReference type="RefSeq" id="WP_271436327.1">
    <property type="nucleotide sequence ID" value="NZ_CP073355.1"/>
</dbReference>
<sequence>MTHKISFLALVILISGCLSSAPTKSEASFSASIDGQELSYRLSQQGDITVGGLYLVGQGGTYDYALQYDAPKEGVAMLYVIANDEAKMVRRITIPQGKGVLNFNANSDWVENAEEMKLELSMKGSSKKTILLFEGR</sequence>
<reference evidence="2" key="2">
    <citation type="submission" date="2022-06" db="EMBL/GenBank/DDBJ databases">
        <title>Thermospira aquatica gen. nov., sp. nov.</title>
        <authorList>
            <person name="Ben Ali Gam Z."/>
            <person name="Labat M."/>
        </authorList>
    </citation>
    <scope>NUCLEOTIDE SEQUENCE</scope>
    <source>
        <strain evidence="2">F1F22</strain>
    </source>
</reference>
<evidence type="ECO:0000313" key="3">
    <source>
        <dbReference type="Proteomes" id="UP001056539"/>
    </source>
</evidence>
<dbReference type="EMBL" id="CP073355">
    <property type="protein sequence ID" value="URA11192.1"/>
    <property type="molecule type" value="Genomic_DNA"/>
</dbReference>
<organism evidence="2 3">
    <name type="scientific">Thermospira aquatica</name>
    <dbReference type="NCBI Taxonomy" id="2828656"/>
    <lineage>
        <taxon>Bacteria</taxon>
        <taxon>Pseudomonadati</taxon>
        <taxon>Spirochaetota</taxon>
        <taxon>Spirochaetia</taxon>
        <taxon>Brevinematales</taxon>
        <taxon>Thermospiraceae</taxon>
        <taxon>Thermospira</taxon>
    </lineage>
</organism>
<evidence type="ECO:0000313" key="2">
    <source>
        <dbReference type="EMBL" id="URA11192.1"/>
    </source>
</evidence>
<evidence type="ECO:0000256" key="1">
    <source>
        <dbReference type="SAM" id="SignalP"/>
    </source>
</evidence>
<reference evidence="2" key="1">
    <citation type="submission" date="2021-04" db="EMBL/GenBank/DDBJ databases">
        <authorList>
            <person name="Postec A."/>
        </authorList>
    </citation>
    <scope>NUCLEOTIDE SEQUENCE</scope>
    <source>
        <strain evidence="2">F1F22</strain>
    </source>
</reference>
<dbReference type="AlphaFoldDB" id="A0AAX3BFV8"/>
<feature type="chain" id="PRO_5043926172" description="Lipoprotein" evidence="1">
    <location>
        <begin position="21"/>
        <end position="136"/>
    </location>
</feature>
<name>A0AAX3BFV8_9SPIR</name>
<keyword evidence="3" id="KW-1185">Reference proteome</keyword>
<evidence type="ECO:0008006" key="4">
    <source>
        <dbReference type="Google" id="ProtNLM"/>
    </source>
</evidence>